<keyword evidence="7 9" id="KW-0539">Nucleus</keyword>
<sequence>MLKCVDALVGNTTGRGKGLGKGSSKRHRRVLRETIQGISKRSIRRLARCAGVIRISGLVYEKIRAVLKVFVGSLVLDAYMYTQLAHRKAITTRDVIHALKRQGGILYGFE</sequence>
<evidence type="ECO:0000256" key="4">
    <source>
        <dbReference type="ARBA" id="ARBA00011538"/>
    </source>
</evidence>
<dbReference type="PANTHER" id="PTHR10484">
    <property type="entry name" value="HISTONE H4"/>
    <property type="match status" value="1"/>
</dbReference>
<comment type="subunit">
    <text evidence="4 9">The nucleosome is a histone octamer containing two molecules each of H2A, H2B, H3 and H4 assembled in one H3-H4 heterotetramer and two H2A-H2B heterodimers. The octamer wraps approximately 147 bp of DNA.</text>
</comment>
<dbReference type="SMART" id="SM00417">
    <property type="entry name" value="H4"/>
    <property type="match status" value="1"/>
</dbReference>
<evidence type="ECO:0000256" key="9">
    <source>
        <dbReference type="RuleBase" id="RU000528"/>
    </source>
</evidence>
<dbReference type="Proteomes" id="UP000054636">
    <property type="component" value="Unassembled WGS sequence"/>
</dbReference>
<keyword evidence="5 9" id="KW-0158">Chromosome</keyword>
<accession>A0A0W8CSM7</accession>
<gene>
    <name evidence="10" type="ORF">AM588_10001371</name>
</gene>
<dbReference type="Gene3D" id="1.10.20.10">
    <property type="entry name" value="Histone, subunit A"/>
    <property type="match status" value="1"/>
</dbReference>
<evidence type="ECO:0000256" key="5">
    <source>
        <dbReference type="ARBA" id="ARBA00022454"/>
    </source>
</evidence>
<evidence type="ECO:0000256" key="7">
    <source>
        <dbReference type="ARBA" id="ARBA00023242"/>
    </source>
</evidence>
<evidence type="ECO:0000256" key="2">
    <source>
        <dbReference type="ARBA" id="ARBA00004286"/>
    </source>
</evidence>
<dbReference type="PRINTS" id="PR00623">
    <property type="entry name" value="HISTONEH4"/>
</dbReference>
<evidence type="ECO:0000313" key="11">
    <source>
        <dbReference type="Proteomes" id="UP000054636"/>
    </source>
</evidence>
<dbReference type="SUPFAM" id="SSF47113">
    <property type="entry name" value="Histone-fold"/>
    <property type="match status" value="1"/>
</dbReference>
<dbReference type="GO" id="GO:0005634">
    <property type="term" value="C:nucleus"/>
    <property type="evidence" value="ECO:0007669"/>
    <property type="project" value="UniProtKB-SubCell"/>
</dbReference>
<keyword evidence="8 9" id="KW-0544">Nucleosome core</keyword>
<evidence type="ECO:0000256" key="6">
    <source>
        <dbReference type="ARBA" id="ARBA00023125"/>
    </source>
</evidence>
<evidence type="ECO:0000313" key="10">
    <source>
        <dbReference type="EMBL" id="KUF87045.1"/>
    </source>
</evidence>
<dbReference type="GO" id="GO:0003677">
    <property type="term" value="F:DNA binding"/>
    <property type="evidence" value="ECO:0007669"/>
    <property type="project" value="UniProtKB-KW"/>
</dbReference>
<comment type="similarity">
    <text evidence="3 9">Belongs to the histone H4 family.</text>
</comment>
<proteinExistence type="inferred from homology"/>
<keyword evidence="6 9" id="KW-0238">DNA-binding</keyword>
<dbReference type="EMBL" id="LNFP01001245">
    <property type="protein sequence ID" value="KUF87045.1"/>
    <property type="molecule type" value="Genomic_DNA"/>
</dbReference>
<dbReference type="GO" id="GO:0030527">
    <property type="term" value="F:structural constituent of chromatin"/>
    <property type="evidence" value="ECO:0007669"/>
    <property type="project" value="InterPro"/>
</dbReference>
<dbReference type="InterPro" id="IPR001951">
    <property type="entry name" value="Histone_H4"/>
</dbReference>
<evidence type="ECO:0000256" key="3">
    <source>
        <dbReference type="ARBA" id="ARBA00006564"/>
    </source>
</evidence>
<organism evidence="10 11">
    <name type="scientific">Phytophthora nicotianae</name>
    <name type="common">Potato buckeye rot agent</name>
    <name type="synonym">Phytophthora parasitica</name>
    <dbReference type="NCBI Taxonomy" id="4792"/>
    <lineage>
        <taxon>Eukaryota</taxon>
        <taxon>Sar</taxon>
        <taxon>Stramenopiles</taxon>
        <taxon>Oomycota</taxon>
        <taxon>Peronosporomycetes</taxon>
        <taxon>Peronosporales</taxon>
        <taxon>Peronosporaceae</taxon>
        <taxon>Phytophthora</taxon>
    </lineage>
</organism>
<protein>
    <recommendedName>
        <fullName evidence="9">Histone H4</fullName>
    </recommendedName>
</protein>
<name>A0A0W8CSM7_PHYNI</name>
<comment type="caution">
    <text evidence="10">The sequence shown here is derived from an EMBL/GenBank/DDBJ whole genome shotgun (WGS) entry which is preliminary data.</text>
</comment>
<dbReference type="CDD" id="cd22912">
    <property type="entry name" value="HFD_H4"/>
    <property type="match status" value="1"/>
</dbReference>
<dbReference type="GO" id="GO:0046982">
    <property type="term" value="F:protein heterodimerization activity"/>
    <property type="evidence" value="ECO:0007669"/>
    <property type="project" value="InterPro"/>
</dbReference>
<comment type="subcellular location">
    <subcellularLocation>
        <location evidence="2">Chromosome</location>
    </subcellularLocation>
    <subcellularLocation>
        <location evidence="1">Nucleus</location>
    </subcellularLocation>
</comment>
<comment type="function">
    <text evidence="9">Core component of nucleosome. Nucleosomes wrap and compact DNA into chromatin, limiting DNA accessibility to the cellular machineries which require DNA as a template. Histones thereby play a central role in transcription regulation, DNA repair, DNA replication and chromosomal stability. DNA accessibility is regulated via a complex set of post-translational modifications of histones, also called histone code, and nucleosome remodeling.</text>
</comment>
<evidence type="ECO:0000256" key="1">
    <source>
        <dbReference type="ARBA" id="ARBA00004123"/>
    </source>
</evidence>
<dbReference type="GO" id="GO:0000786">
    <property type="term" value="C:nucleosome"/>
    <property type="evidence" value="ECO:0007669"/>
    <property type="project" value="UniProtKB-KW"/>
</dbReference>
<dbReference type="AlphaFoldDB" id="A0A0W8CSM7"/>
<dbReference type="InterPro" id="IPR009072">
    <property type="entry name" value="Histone-fold"/>
</dbReference>
<reference evidence="10 11" key="1">
    <citation type="submission" date="2015-11" db="EMBL/GenBank/DDBJ databases">
        <title>Genomes and virulence difference between two physiological races of Phytophthora nicotianae.</title>
        <authorList>
            <person name="Liu H."/>
            <person name="Ma X."/>
            <person name="Yu H."/>
            <person name="Fang D."/>
            <person name="Li Y."/>
            <person name="Wang X."/>
            <person name="Wang W."/>
            <person name="Dong Y."/>
            <person name="Xiao B."/>
        </authorList>
    </citation>
    <scope>NUCLEOTIDE SEQUENCE [LARGE SCALE GENOMIC DNA]</scope>
    <source>
        <strain evidence="11">race 1</strain>
    </source>
</reference>
<evidence type="ECO:0000256" key="8">
    <source>
        <dbReference type="ARBA" id="ARBA00023269"/>
    </source>
</evidence>